<accession>A0A7D4XK00</accession>
<feature type="transmembrane region" description="Helical" evidence="1">
    <location>
        <begin position="12"/>
        <end position="33"/>
    </location>
</feature>
<proteinExistence type="predicted"/>
<evidence type="ECO:0000313" key="2">
    <source>
        <dbReference type="EMBL" id="QKW95598.1"/>
    </source>
</evidence>
<keyword evidence="3" id="KW-1185">Reference proteome</keyword>
<evidence type="ECO:0000313" key="3">
    <source>
        <dbReference type="Proteomes" id="UP000509379"/>
    </source>
</evidence>
<feature type="transmembrane region" description="Helical" evidence="1">
    <location>
        <begin position="68"/>
        <end position="88"/>
    </location>
</feature>
<feature type="transmembrane region" description="Helical" evidence="1">
    <location>
        <begin position="100"/>
        <end position="119"/>
    </location>
</feature>
<feature type="transmembrane region" description="Helical" evidence="1">
    <location>
        <begin position="39"/>
        <end position="59"/>
    </location>
</feature>
<keyword evidence="1" id="KW-0812">Transmembrane</keyword>
<organism evidence="2 3">
    <name type="scientific">Stenotrophomonas phage vB_SmaS-AXL_3</name>
    <dbReference type="NCBI Taxonomy" id="2740427"/>
    <lineage>
        <taxon>Viruses</taxon>
        <taxon>Duplodnaviria</taxon>
        <taxon>Heunggongvirae</taxon>
        <taxon>Uroviricota</taxon>
        <taxon>Caudoviricetes</taxon>
        <taxon>Axeltriavirus</taxon>
        <taxon>Axeltriavirus AXL3</taxon>
    </lineage>
</organism>
<sequence length="143" mass="15256">MKGESVMSLTKLVVTAGGTGAVTSPVFQLFTSYIQQPVWGVPVTVFGAAAAGAALSLFFGDPLPSRRALFGQVLAATFFGAGAAVLAADGMDWDWATKNISMFALISAAMIRWFLPSVIDRIKQLIKEFKFSFTKRPTGGDEK</sequence>
<reference evidence="2" key="1">
    <citation type="submission" date="2020-05" db="EMBL/GenBank/DDBJ databases">
        <title>Isolation and characterization of the novel bacteriophage AXL3 against Stenotrophomonas maltophilia.</title>
        <authorList>
            <person name="McCutcheon J.G."/>
            <person name="Lin A."/>
            <person name="Dennis J."/>
        </authorList>
    </citation>
    <scope>NUCLEOTIDE SEQUENCE [LARGE SCALE GENOMIC DNA]</scope>
</reference>
<protein>
    <recommendedName>
        <fullName evidence="4">Holin</fullName>
    </recommendedName>
</protein>
<keyword evidence="1" id="KW-0472">Membrane</keyword>
<keyword evidence="1" id="KW-1133">Transmembrane helix</keyword>
<gene>
    <name evidence="2" type="ORF">AXL3_24</name>
</gene>
<dbReference type="Proteomes" id="UP000509379">
    <property type="component" value="Segment"/>
</dbReference>
<name>A0A7D4XK00_9CAUD</name>
<dbReference type="EMBL" id="MT536174">
    <property type="protein sequence ID" value="QKW95598.1"/>
    <property type="molecule type" value="Genomic_DNA"/>
</dbReference>
<evidence type="ECO:0008006" key="4">
    <source>
        <dbReference type="Google" id="ProtNLM"/>
    </source>
</evidence>
<evidence type="ECO:0000256" key="1">
    <source>
        <dbReference type="SAM" id="Phobius"/>
    </source>
</evidence>